<evidence type="ECO:0000313" key="1">
    <source>
        <dbReference type="EMBL" id="KAG1906339.1"/>
    </source>
</evidence>
<accession>A0AAD4EHJ1</accession>
<dbReference type="EMBL" id="JABBWK010000005">
    <property type="protein sequence ID" value="KAG1906339.1"/>
    <property type="molecule type" value="Genomic_DNA"/>
</dbReference>
<reference evidence="1" key="1">
    <citation type="journal article" date="2020" name="New Phytol.">
        <title>Comparative genomics reveals dynamic genome evolution in host specialist ectomycorrhizal fungi.</title>
        <authorList>
            <person name="Lofgren L.A."/>
            <person name="Nguyen N.H."/>
            <person name="Vilgalys R."/>
            <person name="Ruytinx J."/>
            <person name="Liao H.L."/>
            <person name="Branco S."/>
            <person name="Kuo A."/>
            <person name="LaButti K."/>
            <person name="Lipzen A."/>
            <person name="Andreopoulos W."/>
            <person name="Pangilinan J."/>
            <person name="Riley R."/>
            <person name="Hundley H."/>
            <person name="Na H."/>
            <person name="Barry K."/>
            <person name="Grigoriev I.V."/>
            <person name="Stajich J.E."/>
            <person name="Kennedy P.G."/>
        </authorList>
    </citation>
    <scope>NUCLEOTIDE SEQUENCE</scope>
    <source>
        <strain evidence="1">FC203</strain>
    </source>
</reference>
<comment type="caution">
    <text evidence="1">The sequence shown here is derived from an EMBL/GenBank/DDBJ whole genome shotgun (WGS) entry which is preliminary data.</text>
</comment>
<keyword evidence="2" id="KW-1185">Reference proteome</keyword>
<dbReference type="GeneID" id="64666563"/>
<evidence type="ECO:0000313" key="2">
    <source>
        <dbReference type="Proteomes" id="UP001195769"/>
    </source>
</evidence>
<proteinExistence type="predicted"/>
<gene>
    <name evidence="1" type="ORF">F5891DRAFT_560178</name>
</gene>
<organism evidence="1 2">
    <name type="scientific">Suillus fuscotomentosus</name>
    <dbReference type="NCBI Taxonomy" id="1912939"/>
    <lineage>
        <taxon>Eukaryota</taxon>
        <taxon>Fungi</taxon>
        <taxon>Dikarya</taxon>
        <taxon>Basidiomycota</taxon>
        <taxon>Agaricomycotina</taxon>
        <taxon>Agaricomycetes</taxon>
        <taxon>Agaricomycetidae</taxon>
        <taxon>Boletales</taxon>
        <taxon>Suillineae</taxon>
        <taxon>Suillaceae</taxon>
        <taxon>Suillus</taxon>
    </lineage>
</organism>
<sequence length="234" mass="26409">MQTKSIWPSGSCACGRYDKEGRKKSNIGNYVERRLREKEGESLMRGTLFFDPTIRTIPAQYTMRKLKAGNYCKLHYLTTETSRNNLVAEPDTMVMLPASDGLHSWIPIAVVRATQVSLPQALVTSSHSLVTVLLANLYPLRTACYCLVSFYTTLIFFNVQPYVTSCKTAGNAPTMASFDILRTLVMWSRRARIQLCNYQACPTKRTNVWGFVGAVIIHSYEQSCACIPDVLRDR</sequence>
<dbReference type="AlphaFoldDB" id="A0AAD4EHJ1"/>
<dbReference type="Proteomes" id="UP001195769">
    <property type="component" value="Unassembled WGS sequence"/>
</dbReference>
<name>A0AAD4EHJ1_9AGAM</name>
<protein>
    <submittedName>
        <fullName evidence="1">Uncharacterized protein</fullName>
    </submittedName>
</protein>
<dbReference type="RefSeq" id="XP_041231914.1">
    <property type="nucleotide sequence ID" value="XM_041372265.1"/>
</dbReference>